<dbReference type="SUPFAM" id="SSF56281">
    <property type="entry name" value="Metallo-hydrolase/oxidoreductase"/>
    <property type="match status" value="1"/>
</dbReference>
<dbReference type="InterPro" id="IPR001279">
    <property type="entry name" value="Metallo-B-lactamas"/>
</dbReference>
<comment type="caution">
    <text evidence="2">The sequence shown here is derived from an EMBL/GenBank/DDBJ whole genome shotgun (WGS) entry which is preliminary data.</text>
</comment>
<accession>A0ABN3UK75</accession>
<dbReference type="InterPro" id="IPR036866">
    <property type="entry name" value="RibonucZ/Hydroxyglut_hydro"/>
</dbReference>
<protein>
    <submittedName>
        <fullName evidence="2">MBL fold metallo-hydrolase</fullName>
    </submittedName>
</protein>
<evidence type="ECO:0000313" key="2">
    <source>
        <dbReference type="EMBL" id="GAA2733378.1"/>
    </source>
</evidence>
<proteinExistence type="predicted"/>
<reference evidence="2 3" key="1">
    <citation type="journal article" date="2019" name="Int. J. Syst. Evol. Microbiol.">
        <title>The Global Catalogue of Microorganisms (GCM) 10K type strain sequencing project: providing services to taxonomists for standard genome sequencing and annotation.</title>
        <authorList>
            <consortium name="The Broad Institute Genomics Platform"/>
            <consortium name="The Broad Institute Genome Sequencing Center for Infectious Disease"/>
            <person name="Wu L."/>
            <person name="Ma J."/>
        </authorList>
    </citation>
    <scope>NUCLEOTIDE SEQUENCE [LARGE SCALE GENOMIC DNA]</scope>
    <source>
        <strain evidence="2 3">JCM 8201</strain>
    </source>
</reference>
<dbReference type="Proteomes" id="UP001501842">
    <property type="component" value="Unassembled WGS sequence"/>
</dbReference>
<dbReference type="PANTHER" id="PTHR42951">
    <property type="entry name" value="METALLO-BETA-LACTAMASE DOMAIN-CONTAINING"/>
    <property type="match status" value="1"/>
</dbReference>
<dbReference type="SMART" id="SM00849">
    <property type="entry name" value="Lactamase_B"/>
    <property type="match status" value="1"/>
</dbReference>
<evidence type="ECO:0000259" key="1">
    <source>
        <dbReference type="SMART" id="SM00849"/>
    </source>
</evidence>
<sequence length="338" mass="36391">MDMSIPLVAEQRAAFRRGAVPAPRQVTDGVWSIPVPLTGSPLVSMTMYLVETAEGLVLIDAGYDDGPAWRALLAGLEAAGAAPSEVRTAVLTHNHPDHIGLADRLRREGGTAIAVHPLDCFAAQRSVRGGFLDQLERSLRIAGVPEAETEAMMRSARRVARHDESLVPDLLVTEGELPGGAGLEVLHTPGHTYGHVSLLDRGRRLLFTGDLVMPSGDTQLAPVSLEEDDPFRDLSASLRRIGDLAVDLVLPGHQYPIEDHARRTREAEAARGERLAEVERAARSAGTAWEVAALLTWPRPWADMRTTAKRFAVVQTLGHLRALQRGGSVPGSAHEASS</sequence>
<feature type="domain" description="Metallo-beta-lactamase" evidence="1">
    <location>
        <begin position="44"/>
        <end position="253"/>
    </location>
</feature>
<dbReference type="Pfam" id="PF00753">
    <property type="entry name" value="Lactamase_B"/>
    <property type="match status" value="1"/>
</dbReference>
<name>A0ABN3UK75_9ACTN</name>
<dbReference type="InterPro" id="IPR050855">
    <property type="entry name" value="NDM-1-like"/>
</dbReference>
<dbReference type="RefSeq" id="WP_344454000.1">
    <property type="nucleotide sequence ID" value="NZ_BAAATZ010000025.1"/>
</dbReference>
<evidence type="ECO:0000313" key="3">
    <source>
        <dbReference type="Proteomes" id="UP001501842"/>
    </source>
</evidence>
<gene>
    <name evidence="2" type="ORF">GCM10010439_53290</name>
</gene>
<dbReference type="EMBL" id="BAAATZ010000025">
    <property type="protein sequence ID" value="GAA2733378.1"/>
    <property type="molecule type" value="Genomic_DNA"/>
</dbReference>
<organism evidence="2 3">
    <name type="scientific">Actinocorallia aurantiaca</name>
    <dbReference type="NCBI Taxonomy" id="46204"/>
    <lineage>
        <taxon>Bacteria</taxon>
        <taxon>Bacillati</taxon>
        <taxon>Actinomycetota</taxon>
        <taxon>Actinomycetes</taxon>
        <taxon>Streptosporangiales</taxon>
        <taxon>Thermomonosporaceae</taxon>
        <taxon>Actinocorallia</taxon>
    </lineage>
</organism>
<keyword evidence="3" id="KW-1185">Reference proteome</keyword>
<dbReference type="Gene3D" id="3.60.15.10">
    <property type="entry name" value="Ribonuclease Z/Hydroxyacylglutathione hydrolase-like"/>
    <property type="match status" value="1"/>
</dbReference>